<dbReference type="RefSeq" id="WP_282212004.1">
    <property type="nucleotide sequence ID" value="NZ_CP118247.1"/>
</dbReference>
<dbReference type="Proteomes" id="UP001222118">
    <property type="component" value="Chromosome"/>
</dbReference>
<reference evidence="4 5" key="1">
    <citation type="submission" date="2023-02" db="EMBL/GenBank/DDBJ databases">
        <title>Devosia chondri sp. nov., isolated from the phycosphere of marine algae.</title>
        <authorList>
            <person name="Kim J.M."/>
            <person name="Lee J.K."/>
            <person name="Choi B.J."/>
            <person name="Bayburt H."/>
            <person name="Jeon C.O."/>
        </authorList>
    </citation>
    <scope>NUCLEOTIDE SEQUENCE [LARGE SCALE GENOMIC DNA]</scope>
    <source>
        <strain evidence="4 5">G2-5</strain>
    </source>
</reference>
<dbReference type="InterPro" id="IPR036366">
    <property type="entry name" value="PGBDSf"/>
</dbReference>
<evidence type="ECO:0000313" key="4">
    <source>
        <dbReference type="EMBL" id="WDR06490.1"/>
    </source>
</evidence>
<organism evidence="4 5">
    <name type="scientific">Devosia rhodophyticola</name>
    <dbReference type="NCBI Taxonomy" id="3026423"/>
    <lineage>
        <taxon>Bacteria</taxon>
        <taxon>Pseudomonadati</taxon>
        <taxon>Pseudomonadota</taxon>
        <taxon>Alphaproteobacteria</taxon>
        <taxon>Hyphomicrobiales</taxon>
        <taxon>Devosiaceae</taxon>
        <taxon>Devosia</taxon>
    </lineage>
</organism>
<dbReference type="Pfam" id="PF01471">
    <property type="entry name" value="PG_binding_1"/>
    <property type="match status" value="2"/>
</dbReference>
<gene>
    <name evidence="4" type="ORF">PSQ90_03200</name>
</gene>
<dbReference type="Pfam" id="PF00024">
    <property type="entry name" value="PAN_1"/>
    <property type="match status" value="1"/>
</dbReference>
<dbReference type="InterPro" id="IPR003609">
    <property type="entry name" value="Pan_app"/>
</dbReference>
<dbReference type="SUPFAM" id="SSF47090">
    <property type="entry name" value="PGBD-like"/>
    <property type="match status" value="2"/>
</dbReference>
<dbReference type="Gene3D" id="3.50.4.10">
    <property type="entry name" value="Hepatocyte Growth Factor"/>
    <property type="match status" value="1"/>
</dbReference>
<dbReference type="Gene3D" id="1.10.101.10">
    <property type="entry name" value="PGBD-like superfamily/PGBD"/>
    <property type="match status" value="2"/>
</dbReference>
<feature type="domain" description="Apple" evidence="3">
    <location>
        <begin position="70"/>
        <end position="158"/>
    </location>
</feature>
<dbReference type="InterPro" id="IPR000177">
    <property type="entry name" value="Apple"/>
</dbReference>
<dbReference type="InterPro" id="IPR036365">
    <property type="entry name" value="PGBD-like_sf"/>
</dbReference>
<sequence>MQRIQQQLSDIGFDAGPADGVMGAKTRQAIASFQHSIGAVATGELSGTQTDLLLAQQRGPSEVPVSAVPVSENFGFSMLNGIDLPYNDFRSGMSDRSLRDIGTRGCLAACAADRQCRAFTYNVSAGVCFLKTNGVNQTAFPGAVSGVRGPTSAFEPSSVDLSRPLSREEIARLQAGLNARGYEVGRPDGVIGTNTRNAIARFIADNPTVGAVGATSALLQAVLQSPNAERAEQTPFEPNSYQRFEDVESELALISINRFPEILDKRSLLLRWFQREYPSRTEQERIDFDSANVIRQDAILEDLRMRIIQEAEAFTADPNHLPIRLRIWRPLQINGFNEQEGIAIGAGANSNLSLLSLPSAEIQRTLVGAALDAPDIKSIPITNADKASAFLDLARGPNGNGQVELVGWYTITEVAGGQKSGQAYFSDNAPIQMTVSLDRVSVATMRSGPNRANGGDELFVLYEPQTRAPAVGAFDNIALAQQMGIPIAQGHVLLPADQNVNYEIEAAFGTQNVNEAITRYLSLAAIHLVPEAAGDRVTDTDIWNLMSRAQRARVYGALATHANSFANEFERRRATQVLNEEIIPEWMAEAPSLPVPVVTVFRIQLGEYDFAAKAFPISSVRNRPLFYLPSVLASSLVYENLPTSLAMDEDIAERFATENETYGRPWVWVATFGELSISGVEANGRGVYGRVSFAPSHSGIFADPQLTEKLAEIDPAQTVVDPSTDVVAPEEVQREPGILAKITPATELELLGHAYAKLLPRDQAEIMVESSNSVRTANEFEQADARTAAMNLLASMPGENEVWLVGSVDLGTYDLSTGKFATSKFGLTPAAGDSGFHASFKFTLADTRGLDTIGVDEENARKIVKMNRRRLPLVARVNILDVTVDPNGTTPNYNFSVEVAEIVLWGRLEGDDSPPTVVANFEVSSAKTATADVPPLKYLDPEALDYLLINYAPQMATPAQFGRMMAARWLLEKSKMTSDGVNFFPPGTDLLAPGIREHWLPEFTRWASARAQTLHGRLTIVLGNCASSIASQYWRSPISAPMISAYPQLGSSTELQTIAAKYLEAHASGPLAFEIEGYLLDGDQCNTTLSGGASAQLGWLDNTRSGAVVLMDSILLPGKETKIYLANAEIDIEIETVEIVPVSGAKLPAMAIKAKFAGLRAANGAGQIASFTAGDLAAARASEAAVTPLPEGWDIVGLRPGMTLAAAEAVVRSHMDVAAVYKRKPGVRTTHFLNERAFVSSDLTEAIDLVYLPGADGDTVHVISRKVAQKAGTMAGTLLEALRAKYGEEREADQHSDGFRANWVLQPTPRSNMEGRYCRAAEPGSWEGWELEEGDVDGIDQAVTDYLQVRGQVWLPGPRDIVADALEFGRLDCGVSIDASKHVSGNSDVLLVQITDFEGYARAFEADQKLAGQETEAPKLDFAL</sequence>
<evidence type="ECO:0000256" key="2">
    <source>
        <dbReference type="ARBA" id="ARBA00023157"/>
    </source>
</evidence>
<protein>
    <submittedName>
        <fullName evidence="4">Peptidoglycan-binding protein</fullName>
    </submittedName>
</protein>
<evidence type="ECO:0000256" key="1">
    <source>
        <dbReference type="ARBA" id="ARBA00022737"/>
    </source>
</evidence>
<dbReference type="InterPro" id="IPR002477">
    <property type="entry name" value="Peptidoglycan-bd-like"/>
</dbReference>
<accession>A0ABY7YZP8</accession>
<keyword evidence="2" id="KW-1015">Disulfide bond</keyword>
<dbReference type="PROSITE" id="PS50948">
    <property type="entry name" value="PAN"/>
    <property type="match status" value="1"/>
</dbReference>
<evidence type="ECO:0000313" key="5">
    <source>
        <dbReference type="Proteomes" id="UP001222118"/>
    </source>
</evidence>
<keyword evidence="5" id="KW-1185">Reference proteome</keyword>
<name>A0ABY7YZP8_9HYPH</name>
<dbReference type="EMBL" id="CP118247">
    <property type="protein sequence ID" value="WDR06490.1"/>
    <property type="molecule type" value="Genomic_DNA"/>
</dbReference>
<evidence type="ECO:0000259" key="3">
    <source>
        <dbReference type="PROSITE" id="PS50948"/>
    </source>
</evidence>
<proteinExistence type="predicted"/>
<keyword evidence="1" id="KW-0677">Repeat</keyword>
<dbReference type="CDD" id="cd01100">
    <property type="entry name" value="APPLE_Factor_XI_like"/>
    <property type="match status" value="1"/>
</dbReference>